<proteinExistence type="predicted"/>
<name>A0A8J5TPX8_HOMAM</name>
<evidence type="ECO:0000313" key="2">
    <source>
        <dbReference type="EMBL" id="KAG7176523.1"/>
    </source>
</evidence>
<dbReference type="InterPro" id="IPR015897">
    <property type="entry name" value="CHK_kinase-like"/>
</dbReference>
<dbReference type="PANTHER" id="PTHR11012:SF58">
    <property type="entry name" value="CHK KINASE-LIKE DOMAIN-CONTAINING PROTEIN"/>
    <property type="match status" value="1"/>
</dbReference>
<dbReference type="InterPro" id="IPR004119">
    <property type="entry name" value="EcKL"/>
</dbReference>
<protein>
    <submittedName>
        <fullName evidence="2">Putative Ecdysteroid kinase-containing protein 13</fullName>
    </submittedName>
</protein>
<comment type="caution">
    <text evidence="2">The sequence shown here is derived from an EMBL/GenBank/DDBJ whole genome shotgun (WGS) entry which is preliminary data.</text>
</comment>
<dbReference type="OrthoDB" id="6335524at2759"/>
<dbReference type="SMART" id="SM00587">
    <property type="entry name" value="CHK"/>
    <property type="match status" value="1"/>
</dbReference>
<dbReference type="PANTHER" id="PTHR11012">
    <property type="entry name" value="PROTEIN KINASE-LIKE DOMAIN-CONTAINING"/>
    <property type="match status" value="1"/>
</dbReference>
<evidence type="ECO:0000259" key="1">
    <source>
        <dbReference type="SMART" id="SM00587"/>
    </source>
</evidence>
<dbReference type="EMBL" id="JAHLQT010003060">
    <property type="protein sequence ID" value="KAG7176523.1"/>
    <property type="molecule type" value="Genomic_DNA"/>
</dbReference>
<dbReference type="AlphaFoldDB" id="A0A8J5TPX8"/>
<dbReference type="Pfam" id="PF02958">
    <property type="entry name" value="EcKL"/>
    <property type="match status" value="1"/>
</dbReference>
<gene>
    <name evidence="2" type="ORF">Hamer_G024421</name>
</gene>
<feature type="domain" description="CHK kinase-like" evidence="1">
    <location>
        <begin position="143"/>
        <end position="339"/>
    </location>
</feature>
<organism evidence="2 3">
    <name type="scientific">Homarus americanus</name>
    <name type="common">American lobster</name>
    <dbReference type="NCBI Taxonomy" id="6706"/>
    <lineage>
        <taxon>Eukaryota</taxon>
        <taxon>Metazoa</taxon>
        <taxon>Ecdysozoa</taxon>
        <taxon>Arthropoda</taxon>
        <taxon>Crustacea</taxon>
        <taxon>Multicrustacea</taxon>
        <taxon>Malacostraca</taxon>
        <taxon>Eumalacostraca</taxon>
        <taxon>Eucarida</taxon>
        <taxon>Decapoda</taxon>
        <taxon>Pleocyemata</taxon>
        <taxon>Astacidea</taxon>
        <taxon>Nephropoidea</taxon>
        <taxon>Nephropidae</taxon>
        <taxon>Homarus</taxon>
    </lineage>
</organism>
<accession>A0A8J5TPX8</accession>
<evidence type="ECO:0000313" key="3">
    <source>
        <dbReference type="Proteomes" id="UP000747542"/>
    </source>
</evidence>
<keyword evidence="3" id="KW-1185">Reference proteome</keyword>
<dbReference type="Proteomes" id="UP000747542">
    <property type="component" value="Unassembled WGS sequence"/>
</dbReference>
<reference evidence="2" key="1">
    <citation type="journal article" date="2021" name="Sci. Adv.">
        <title>The American lobster genome reveals insights on longevity, neural, and immune adaptations.</title>
        <authorList>
            <person name="Polinski J.M."/>
            <person name="Zimin A.V."/>
            <person name="Clark K.F."/>
            <person name="Kohn A.B."/>
            <person name="Sadowski N."/>
            <person name="Timp W."/>
            <person name="Ptitsyn A."/>
            <person name="Khanna P."/>
            <person name="Romanova D.Y."/>
            <person name="Williams P."/>
            <person name="Greenwood S.J."/>
            <person name="Moroz L.L."/>
            <person name="Walt D.R."/>
            <person name="Bodnar A.G."/>
        </authorList>
    </citation>
    <scope>NUCLEOTIDE SEQUENCE</scope>
    <source>
        <strain evidence="2">GMGI-L3</strain>
    </source>
</reference>
<sequence length="459" mass="52779">MQSPRNSLEISKEWLEDILSEHESRKHSGTKVEVTFFQVNPGTKPGENFSSELVKMEVEAQLSGDGHQPPSSTQYSLVAKFLGGNIFNKEFVKSMKGDLKEFLIYSDIITELNNFQFKLAKDKYRINIPGFIYGKSTDHEHVLVMENLAPAGFTIQDVRQGLDLQHILVAVDQLARLHAVSYAYHRTHNFLEKFPTFQLNTNSYTVKRPILTVVYEGVMKILEPKKDNVFLEKMKMAKESILNDYMSLCMNRNGQKFFCLCHCDFWSNNIMFKHRSSETDGEAPIEDIMIIDWEAVEWTTPVLDLQFFLQSSSTLALRRNHLEEILRRYYSIFTNATAQMGATVADWSYKDLKEEWRRTAKMGFLSGLSVNSVALSKAVATSKETNRIEPGFMTAVQAMLSRFLLSIMTWPSVQSLLLHLVRKFYEPIIQEITRDGNELLCTRFDELVTEADDYGVFDV</sequence>
<dbReference type="GO" id="GO:0016301">
    <property type="term" value="F:kinase activity"/>
    <property type="evidence" value="ECO:0007669"/>
    <property type="project" value="UniProtKB-KW"/>
</dbReference>
<keyword evidence="2" id="KW-0808">Transferase</keyword>
<keyword evidence="2" id="KW-0418">Kinase</keyword>